<gene>
    <name evidence="2" type="ORF">DD235_15020</name>
</gene>
<protein>
    <submittedName>
        <fullName evidence="2">Uncharacterized protein</fullName>
    </submittedName>
</protein>
<comment type="caution">
    <text evidence="2">The sequence shown here is derived from an EMBL/GenBank/DDBJ whole genome shotgun (WGS) entry which is preliminary data.</text>
</comment>
<organism evidence="2 3">
    <name type="scientific">Corticimicrobacter populi</name>
    <dbReference type="NCBI Taxonomy" id="2175229"/>
    <lineage>
        <taxon>Bacteria</taxon>
        <taxon>Pseudomonadati</taxon>
        <taxon>Pseudomonadota</taxon>
        <taxon>Betaproteobacteria</taxon>
        <taxon>Burkholderiales</taxon>
        <taxon>Alcaligenaceae</taxon>
        <taxon>Corticimicrobacter</taxon>
    </lineage>
</organism>
<sequence length="198" mass="20485">MCGRYFLSAATLLAAGLRAAVFLATGLRAAGVLVAVFLTAVAFRAVAVFFLAPTVFSAEAGAEAGVAEAAGATTASLTRTMSRIWVNCVLRVSHQACDDCPNAAETAWAASLAVPVADFEASASPAVPFLPAAACAWLRSAACPVVRAAASRPSENPCRAAIVARCTSRLWMVLLSMDRLNCNQPCTVLSSVMRRSSS</sequence>
<accession>A0A2V1JWQ0</accession>
<reference evidence="3" key="1">
    <citation type="submission" date="2018-05" db="EMBL/GenBank/DDBJ databases">
        <authorList>
            <person name="Li Y."/>
        </authorList>
    </citation>
    <scope>NUCLEOTIDE SEQUENCE [LARGE SCALE GENOMIC DNA]</scope>
    <source>
        <strain evidence="3">3d-2-2</strain>
    </source>
</reference>
<evidence type="ECO:0000256" key="1">
    <source>
        <dbReference type="SAM" id="Phobius"/>
    </source>
</evidence>
<feature type="transmembrane region" description="Helical" evidence="1">
    <location>
        <begin position="29"/>
        <end position="52"/>
    </location>
</feature>
<evidence type="ECO:0000313" key="3">
    <source>
        <dbReference type="Proteomes" id="UP000245212"/>
    </source>
</evidence>
<name>A0A2V1JWQ0_9BURK</name>
<keyword evidence="1" id="KW-1133">Transmembrane helix</keyword>
<proteinExistence type="predicted"/>
<dbReference type="Proteomes" id="UP000245212">
    <property type="component" value="Unassembled WGS sequence"/>
</dbReference>
<dbReference type="AlphaFoldDB" id="A0A2V1JWQ0"/>
<keyword evidence="1" id="KW-0812">Transmembrane</keyword>
<evidence type="ECO:0000313" key="2">
    <source>
        <dbReference type="EMBL" id="PWF21558.1"/>
    </source>
</evidence>
<keyword evidence="1" id="KW-0472">Membrane</keyword>
<dbReference type="EMBL" id="QETA01000007">
    <property type="protein sequence ID" value="PWF21558.1"/>
    <property type="molecule type" value="Genomic_DNA"/>
</dbReference>
<keyword evidence="3" id="KW-1185">Reference proteome</keyword>